<dbReference type="RefSeq" id="WP_135620189.1">
    <property type="nucleotide sequence ID" value="NZ_RQGG01000036.1"/>
</dbReference>
<comment type="caution">
    <text evidence="2">The sequence shown here is derived from an EMBL/GenBank/DDBJ whole genome shotgun (WGS) entry which is preliminary data.</text>
</comment>
<dbReference type="Proteomes" id="UP000297609">
    <property type="component" value="Unassembled WGS sequence"/>
</dbReference>
<dbReference type="EMBL" id="RQGG01000036">
    <property type="protein sequence ID" value="TGL50414.1"/>
    <property type="molecule type" value="Genomic_DNA"/>
</dbReference>
<evidence type="ECO:0000313" key="3">
    <source>
        <dbReference type="Proteomes" id="UP000297609"/>
    </source>
</evidence>
<organism evidence="2 3">
    <name type="scientific">Leptospira kemamanensis</name>
    <dbReference type="NCBI Taxonomy" id="2484942"/>
    <lineage>
        <taxon>Bacteria</taxon>
        <taxon>Pseudomonadati</taxon>
        <taxon>Spirochaetota</taxon>
        <taxon>Spirochaetia</taxon>
        <taxon>Leptospirales</taxon>
        <taxon>Leptospiraceae</taxon>
        <taxon>Leptospira</taxon>
    </lineage>
</organism>
<dbReference type="AlphaFoldDB" id="A0A4R9JMN3"/>
<feature type="transmembrane region" description="Helical" evidence="1">
    <location>
        <begin position="49"/>
        <end position="73"/>
    </location>
</feature>
<feature type="transmembrane region" description="Helical" evidence="1">
    <location>
        <begin position="85"/>
        <end position="104"/>
    </location>
</feature>
<name>A0A4R9JMN3_9LEPT</name>
<keyword evidence="1" id="KW-0812">Transmembrane</keyword>
<reference evidence="2" key="1">
    <citation type="journal article" date="2019" name="PLoS Negl. Trop. Dis.">
        <title>Revisiting the worldwide diversity of Leptospira species in the environment.</title>
        <authorList>
            <person name="Vincent A.T."/>
            <person name="Schiettekatte O."/>
            <person name="Bourhy P."/>
            <person name="Veyrier F.J."/>
            <person name="Picardeau M."/>
        </authorList>
    </citation>
    <scope>NUCLEOTIDE SEQUENCE [LARGE SCALE GENOMIC DNA]</scope>
    <source>
        <strain evidence="2">201702454</strain>
    </source>
</reference>
<keyword evidence="1" id="KW-0472">Membrane</keyword>
<feature type="transmembrane region" description="Helical" evidence="1">
    <location>
        <begin position="134"/>
        <end position="152"/>
    </location>
</feature>
<feature type="transmembrane region" description="Helical" evidence="1">
    <location>
        <begin position="110"/>
        <end position="127"/>
    </location>
</feature>
<protein>
    <submittedName>
        <fullName evidence="2">Uncharacterized protein</fullName>
    </submittedName>
</protein>
<feature type="transmembrane region" description="Helical" evidence="1">
    <location>
        <begin position="27"/>
        <end position="43"/>
    </location>
</feature>
<evidence type="ECO:0000256" key="1">
    <source>
        <dbReference type="SAM" id="Phobius"/>
    </source>
</evidence>
<gene>
    <name evidence="2" type="ORF">EHQ59_13600</name>
</gene>
<sequence length="348" mass="41089">MNQKLSKIKNQASGFFSQFLTPSTTRNILILYTVLVVPFFVYHEAHLPWHYILVLCLVSLVVGLLITYISLYIIQLYWKETFHPLIEIGVLLLFIFALWLTQVILFEAGIVFLFIFITIAFFIRILQLTEYARLLLAFCLVTSNALISFKALQGAEILSAYLLFKNKYQIEEKDLNNWEVKNDKEYWNEELQFGFTLPEGMFFYKPEDLTLENKTGVGQIAGILSFSDHDAERYPFVRIFYFPDYLGFRKEQAIQEFSEFLQIQVSKGDIEDLQEIQQKEIQDFILVSKFWTFYDLLRPRYSKTGFMILENSNHDKLLFHMTENLEKGEIHEQVIREFLASIRFRNGL</sequence>
<evidence type="ECO:0000313" key="2">
    <source>
        <dbReference type="EMBL" id="TGL50414.1"/>
    </source>
</evidence>
<keyword evidence="3" id="KW-1185">Reference proteome</keyword>
<keyword evidence="1" id="KW-1133">Transmembrane helix</keyword>
<accession>A0A4R9JMN3</accession>
<dbReference type="OrthoDB" id="339394at2"/>
<proteinExistence type="predicted"/>